<proteinExistence type="predicted"/>
<dbReference type="SUPFAM" id="SSF52518">
    <property type="entry name" value="Thiamin diphosphate-binding fold (THDP-binding)"/>
    <property type="match status" value="1"/>
</dbReference>
<keyword evidence="4" id="KW-0786">Thiamine pyrophosphate</keyword>
<keyword evidence="12" id="KW-1185">Reference proteome</keyword>
<dbReference type="Proteomes" id="UP000663866">
    <property type="component" value="Unassembled WGS sequence"/>
</dbReference>
<evidence type="ECO:0000313" key="8">
    <source>
        <dbReference type="EMBL" id="CAF3814120.1"/>
    </source>
</evidence>
<dbReference type="Pfam" id="PF02776">
    <property type="entry name" value="TPP_enzyme_N"/>
    <property type="match status" value="1"/>
</dbReference>
<dbReference type="Proteomes" id="UP000676336">
    <property type="component" value="Unassembled WGS sequence"/>
</dbReference>
<keyword evidence="2" id="KW-0479">Metal-binding</keyword>
<evidence type="ECO:0000256" key="3">
    <source>
        <dbReference type="ARBA" id="ARBA00022842"/>
    </source>
</evidence>
<evidence type="ECO:0000313" key="9">
    <source>
        <dbReference type="EMBL" id="CAF3945219.1"/>
    </source>
</evidence>
<dbReference type="GO" id="GO:0000287">
    <property type="term" value="F:magnesium ion binding"/>
    <property type="evidence" value="ECO:0007669"/>
    <property type="project" value="InterPro"/>
</dbReference>
<dbReference type="EMBL" id="CAJOBI010000315">
    <property type="protein sequence ID" value="CAF3814120.1"/>
    <property type="molecule type" value="Genomic_DNA"/>
</dbReference>
<dbReference type="FunFam" id="3.40.50.970:FF:000038">
    <property type="entry name" value="2-hydroxyacyl-CoA lyase 1 isoform X1"/>
    <property type="match status" value="1"/>
</dbReference>
<dbReference type="InterPro" id="IPR012001">
    <property type="entry name" value="Thiamin_PyroP_enz_TPP-bd_dom"/>
</dbReference>
<reference evidence="9" key="1">
    <citation type="submission" date="2021-02" db="EMBL/GenBank/DDBJ databases">
        <authorList>
            <person name="Nowell W R."/>
        </authorList>
    </citation>
    <scope>NUCLEOTIDE SEQUENCE</scope>
</reference>
<evidence type="ECO:0000259" key="6">
    <source>
        <dbReference type="Pfam" id="PF00205"/>
    </source>
</evidence>
<dbReference type="GO" id="GO:0030976">
    <property type="term" value="F:thiamine pyrophosphate binding"/>
    <property type="evidence" value="ECO:0007669"/>
    <property type="project" value="InterPro"/>
</dbReference>
<dbReference type="Pfam" id="PF00205">
    <property type="entry name" value="TPP_enzyme_M"/>
    <property type="match status" value="1"/>
</dbReference>
<evidence type="ECO:0000313" key="12">
    <source>
        <dbReference type="Proteomes" id="UP000663866"/>
    </source>
</evidence>
<accession>A0A819K999</accession>
<dbReference type="PANTHER" id="PTHR43710">
    <property type="entry name" value="2-HYDROXYACYL-COA LYASE"/>
    <property type="match status" value="1"/>
</dbReference>
<dbReference type="InterPro" id="IPR012000">
    <property type="entry name" value="Thiamin_PyroP_enz_cen_dom"/>
</dbReference>
<evidence type="ECO:0000256" key="5">
    <source>
        <dbReference type="ARBA" id="ARBA00023239"/>
    </source>
</evidence>
<evidence type="ECO:0008006" key="13">
    <source>
        <dbReference type="Google" id="ProtNLM"/>
    </source>
</evidence>
<evidence type="ECO:0000313" key="10">
    <source>
        <dbReference type="EMBL" id="CAF4009092.1"/>
    </source>
</evidence>
<dbReference type="Proteomes" id="UP000663842">
    <property type="component" value="Unassembled WGS sequence"/>
</dbReference>
<dbReference type="InterPro" id="IPR029035">
    <property type="entry name" value="DHS-like_NAD/FAD-binding_dom"/>
</dbReference>
<name>A0A819K999_9BILA</name>
<dbReference type="GO" id="GO:0016829">
    <property type="term" value="F:lyase activity"/>
    <property type="evidence" value="ECO:0007669"/>
    <property type="project" value="UniProtKB-KW"/>
</dbReference>
<dbReference type="CDD" id="cd07035">
    <property type="entry name" value="TPP_PYR_POX_like"/>
    <property type="match status" value="1"/>
</dbReference>
<dbReference type="GO" id="GO:0005777">
    <property type="term" value="C:peroxisome"/>
    <property type="evidence" value="ECO:0007669"/>
    <property type="project" value="TreeGrafter"/>
</dbReference>
<dbReference type="AlphaFoldDB" id="A0A819K999"/>
<gene>
    <name evidence="11" type="ORF">GIL414_LOCUS12214</name>
    <name evidence="9" type="ORF">OVN521_LOCUS11911</name>
    <name evidence="8" type="ORF">SMN809_LOCUS1898</name>
    <name evidence="10" type="ORF">UXM345_LOCUS16652</name>
</gene>
<sequence>MASSSKSSAGSASEKAPEGTEVMGAQVIAEALKKQGVEYMFGVVGIPIIEVAFAAQQSQIKYIGMRNEQAASYAASAIGYLTGKPAVCLTVSGPGLVHALGGMANAQVNKWPMIVLAGSSDQPLESMGAFQEFPQVEAARLYSKYAARISSLERVPFFVEKAIRSSIYSPSGVSYLDIPGDIVTSSINTNQVEQVKTLKEPPKPAASVESLGEFFNLLKRSQKPLVVVGKGCSYGFAEEQAKQFIEQFNLPFLATPMGKGTLDDRHPLSVGAARSTALQEADCIILLGARLNWMLHFGKQPRFNPNVKIIQIENDTIELHNNVQSELAIQADLKTVLKQVIEQLLLNENETKWKYDAATQWWSLLRKKLISNKQRSDVR</sequence>
<comment type="caution">
    <text evidence="9">The sequence shown here is derived from an EMBL/GenBank/DDBJ whole genome shotgun (WGS) entry which is preliminary data.</text>
</comment>
<evidence type="ECO:0000313" key="11">
    <source>
        <dbReference type="EMBL" id="CAF4009299.1"/>
    </source>
</evidence>
<evidence type="ECO:0000256" key="2">
    <source>
        <dbReference type="ARBA" id="ARBA00022723"/>
    </source>
</evidence>
<protein>
    <recommendedName>
        <fullName evidence="13">2-hydroxyacyl-CoA lyase 1</fullName>
    </recommendedName>
</protein>
<dbReference type="SUPFAM" id="SSF52467">
    <property type="entry name" value="DHS-like NAD/FAD-binding domain"/>
    <property type="match status" value="1"/>
</dbReference>
<organism evidence="9 12">
    <name type="scientific">Rotaria magnacalcarata</name>
    <dbReference type="NCBI Taxonomy" id="392030"/>
    <lineage>
        <taxon>Eukaryota</taxon>
        <taxon>Metazoa</taxon>
        <taxon>Spiralia</taxon>
        <taxon>Gnathifera</taxon>
        <taxon>Rotifera</taxon>
        <taxon>Eurotatoria</taxon>
        <taxon>Bdelloidea</taxon>
        <taxon>Philodinida</taxon>
        <taxon>Philodinidae</taxon>
        <taxon>Rotaria</taxon>
    </lineage>
</organism>
<dbReference type="EMBL" id="CAJOBF010002089">
    <property type="protein sequence ID" value="CAF4009092.1"/>
    <property type="molecule type" value="Genomic_DNA"/>
</dbReference>
<feature type="domain" description="Thiamine pyrophosphate enzyme central" evidence="6">
    <location>
        <begin position="214"/>
        <end position="339"/>
    </location>
</feature>
<dbReference type="GO" id="GO:0001561">
    <property type="term" value="P:fatty acid alpha-oxidation"/>
    <property type="evidence" value="ECO:0007669"/>
    <property type="project" value="TreeGrafter"/>
</dbReference>
<dbReference type="InterPro" id="IPR029061">
    <property type="entry name" value="THDP-binding"/>
</dbReference>
<feature type="domain" description="Thiamine pyrophosphate enzyme N-terminal TPP-binding" evidence="7">
    <location>
        <begin position="24"/>
        <end position="136"/>
    </location>
</feature>
<dbReference type="EMBL" id="CAJOBG010001624">
    <property type="protein sequence ID" value="CAF3945219.1"/>
    <property type="molecule type" value="Genomic_DNA"/>
</dbReference>
<keyword evidence="3" id="KW-0460">Magnesium</keyword>
<evidence type="ECO:0000256" key="1">
    <source>
        <dbReference type="ARBA" id="ARBA00001964"/>
    </source>
</evidence>
<comment type="cofactor">
    <cofactor evidence="1">
        <name>thiamine diphosphate</name>
        <dbReference type="ChEBI" id="CHEBI:58937"/>
    </cofactor>
</comment>
<dbReference type="PANTHER" id="PTHR43710:SF2">
    <property type="entry name" value="2-HYDROXYACYL-COA LYASE 1"/>
    <property type="match status" value="1"/>
</dbReference>
<keyword evidence="5" id="KW-0456">Lyase</keyword>
<dbReference type="Proteomes" id="UP000681720">
    <property type="component" value="Unassembled WGS sequence"/>
</dbReference>
<dbReference type="Gene3D" id="3.40.50.1220">
    <property type="entry name" value="TPP-binding domain"/>
    <property type="match status" value="1"/>
</dbReference>
<dbReference type="Gene3D" id="3.40.50.970">
    <property type="match status" value="1"/>
</dbReference>
<dbReference type="EMBL" id="CAJOBJ010004725">
    <property type="protein sequence ID" value="CAF4009299.1"/>
    <property type="molecule type" value="Genomic_DNA"/>
</dbReference>
<evidence type="ECO:0000256" key="4">
    <source>
        <dbReference type="ARBA" id="ARBA00023052"/>
    </source>
</evidence>
<evidence type="ECO:0000259" key="7">
    <source>
        <dbReference type="Pfam" id="PF02776"/>
    </source>
</evidence>
<dbReference type="InterPro" id="IPR045025">
    <property type="entry name" value="HACL1-like"/>
</dbReference>